<gene>
    <name evidence="1" type="ORF">HPB51_025020</name>
</gene>
<organism evidence="1 2">
    <name type="scientific">Rhipicephalus microplus</name>
    <name type="common">Cattle tick</name>
    <name type="synonym">Boophilus microplus</name>
    <dbReference type="NCBI Taxonomy" id="6941"/>
    <lineage>
        <taxon>Eukaryota</taxon>
        <taxon>Metazoa</taxon>
        <taxon>Ecdysozoa</taxon>
        <taxon>Arthropoda</taxon>
        <taxon>Chelicerata</taxon>
        <taxon>Arachnida</taxon>
        <taxon>Acari</taxon>
        <taxon>Parasitiformes</taxon>
        <taxon>Ixodida</taxon>
        <taxon>Ixodoidea</taxon>
        <taxon>Ixodidae</taxon>
        <taxon>Rhipicephalinae</taxon>
        <taxon>Rhipicephalus</taxon>
        <taxon>Boophilus</taxon>
    </lineage>
</organism>
<accession>A0A9J6DXT6</accession>
<protein>
    <submittedName>
        <fullName evidence="1">Uncharacterized protein</fullName>
    </submittedName>
</protein>
<reference evidence="1" key="2">
    <citation type="submission" date="2021-09" db="EMBL/GenBank/DDBJ databases">
        <authorList>
            <person name="Jia N."/>
            <person name="Wang J."/>
            <person name="Shi W."/>
            <person name="Du L."/>
            <person name="Sun Y."/>
            <person name="Zhan W."/>
            <person name="Jiang J."/>
            <person name="Wang Q."/>
            <person name="Zhang B."/>
            <person name="Ji P."/>
            <person name="Sakyi L.B."/>
            <person name="Cui X."/>
            <person name="Yuan T."/>
            <person name="Jiang B."/>
            <person name="Yang W."/>
            <person name="Lam T.T.-Y."/>
            <person name="Chang Q."/>
            <person name="Ding S."/>
            <person name="Wang X."/>
            <person name="Zhu J."/>
            <person name="Ruan X."/>
            <person name="Zhao L."/>
            <person name="Wei J."/>
            <person name="Que T."/>
            <person name="Du C."/>
            <person name="Cheng J."/>
            <person name="Dai P."/>
            <person name="Han X."/>
            <person name="Huang E."/>
            <person name="Gao Y."/>
            <person name="Liu J."/>
            <person name="Shao H."/>
            <person name="Ye R."/>
            <person name="Li L."/>
            <person name="Wei W."/>
            <person name="Wang X."/>
            <person name="Wang C."/>
            <person name="Huo Q."/>
            <person name="Li W."/>
            <person name="Guo W."/>
            <person name="Chen H."/>
            <person name="Chen S."/>
            <person name="Zhou L."/>
            <person name="Zhou L."/>
            <person name="Ni X."/>
            <person name="Tian J."/>
            <person name="Zhou Y."/>
            <person name="Sheng Y."/>
            <person name="Liu T."/>
            <person name="Pan Y."/>
            <person name="Xia L."/>
            <person name="Li J."/>
            <person name="Zhao F."/>
            <person name="Cao W."/>
        </authorList>
    </citation>
    <scope>NUCLEOTIDE SEQUENCE</scope>
    <source>
        <strain evidence="1">Rmic-2018</strain>
        <tissue evidence="1">Larvae</tissue>
    </source>
</reference>
<dbReference type="Proteomes" id="UP000821866">
    <property type="component" value="Unassembled WGS sequence"/>
</dbReference>
<reference evidence="1" key="1">
    <citation type="journal article" date="2020" name="Cell">
        <title>Large-Scale Comparative Analyses of Tick Genomes Elucidate Their Genetic Diversity and Vector Capacities.</title>
        <authorList>
            <consortium name="Tick Genome and Microbiome Consortium (TIGMIC)"/>
            <person name="Jia N."/>
            <person name="Wang J."/>
            <person name="Shi W."/>
            <person name="Du L."/>
            <person name="Sun Y."/>
            <person name="Zhan W."/>
            <person name="Jiang J.F."/>
            <person name="Wang Q."/>
            <person name="Zhang B."/>
            <person name="Ji P."/>
            <person name="Bell-Sakyi L."/>
            <person name="Cui X.M."/>
            <person name="Yuan T.T."/>
            <person name="Jiang B.G."/>
            <person name="Yang W.F."/>
            <person name="Lam T.T."/>
            <person name="Chang Q.C."/>
            <person name="Ding S.J."/>
            <person name="Wang X.J."/>
            <person name="Zhu J.G."/>
            <person name="Ruan X.D."/>
            <person name="Zhao L."/>
            <person name="Wei J.T."/>
            <person name="Ye R.Z."/>
            <person name="Que T.C."/>
            <person name="Du C.H."/>
            <person name="Zhou Y.H."/>
            <person name="Cheng J.X."/>
            <person name="Dai P.F."/>
            <person name="Guo W.B."/>
            <person name="Han X.H."/>
            <person name="Huang E.J."/>
            <person name="Li L.F."/>
            <person name="Wei W."/>
            <person name="Gao Y.C."/>
            <person name="Liu J.Z."/>
            <person name="Shao H.Z."/>
            <person name="Wang X."/>
            <person name="Wang C.C."/>
            <person name="Yang T.C."/>
            <person name="Huo Q.B."/>
            <person name="Li W."/>
            <person name="Chen H.Y."/>
            <person name="Chen S.E."/>
            <person name="Zhou L.G."/>
            <person name="Ni X.B."/>
            <person name="Tian J.H."/>
            <person name="Sheng Y."/>
            <person name="Liu T."/>
            <person name="Pan Y.S."/>
            <person name="Xia L.Y."/>
            <person name="Li J."/>
            <person name="Zhao F."/>
            <person name="Cao W.C."/>
        </authorList>
    </citation>
    <scope>NUCLEOTIDE SEQUENCE</scope>
    <source>
        <strain evidence="1">Rmic-2018</strain>
    </source>
</reference>
<dbReference type="EMBL" id="JABSTU010000007">
    <property type="protein sequence ID" value="KAH8026812.1"/>
    <property type="molecule type" value="Genomic_DNA"/>
</dbReference>
<sequence length="95" mass="10923">MDGEPFSEDECQELNIPERKKEDLKAYCWNKPYGCDFVGPLAGVLQHFEEECGFHSSCCRKCGEFIMNDMLAAHYIAHLDHRLPSPDTARFPAER</sequence>
<keyword evidence="2" id="KW-1185">Reference proteome</keyword>
<dbReference type="AlphaFoldDB" id="A0A9J6DXT6"/>
<comment type="caution">
    <text evidence="1">The sequence shown here is derived from an EMBL/GenBank/DDBJ whole genome shotgun (WGS) entry which is preliminary data.</text>
</comment>
<evidence type="ECO:0000313" key="2">
    <source>
        <dbReference type="Proteomes" id="UP000821866"/>
    </source>
</evidence>
<dbReference type="SUPFAM" id="SSF49599">
    <property type="entry name" value="TRAF domain-like"/>
    <property type="match status" value="1"/>
</dbReference>
<evidence type="ECO:0000313" key="1">
    <source>
        <dbReference type="EMBL" id="KAH8026812.1"/>
    </source>
</evidence>
<proteinExistence type="predicted"/>
<name>A0A9J6DXT6_RHIMP</name>